<evidence type="ECO:0000313" key="1">
    <source>
        <dbReference type="EMBL" id="RZC59268.1"/>
    </source>
</evidence>
<accession>A0A4Y7JHJ6</accession>
<proteinExistence type="predicted"/>
<gene>
    <name evidence="1" type="ORF">C5167_006570</name>
</gene>
<dbReference type="Gramene" id="RZC59268">
    <property type="protein sequence ID" value="RZC59268"/>
    <property type="gene ID" value="C5167_006570"/>
</dbReference>
<protein>
    <submittedName>
        <fullName evidence="1">Uncharacterized protein</fullName>
    </submittedName>
</protein>
<reference evidence="1 2" key="1">
    <citation type="journal article" date="2018" name="Science">
        <title>The opium poppy genome and morphinan production.</title>
        <authorList>
            <person name="Guo L."/>
            <person name="Winzer T."/>
            <person name="Yang X."/>
            <person name="Li Y."/>
            <person name="Ning Z."/>
            <person name="He Z."/>
            <person name="Teodor R."/>
            <person name="Lu Y."/>
            <person name="Bowser T.A."/>
            <person name="Graham I.A."/>
            <person name="Ye K."/>
        </authorList>
    </citation>
    <scope>NUCLEOTIDE SEQUENCE [LARGE SCALE GENOMIC DNA]</scope>
    <source>
        <strain evidence="2">cv. HN1</strain>
        <tissue evidence="1">Leaves</tissue>
    </source>
</reference>
<dbReference type="EMBL" id="CM010718">
    <property type="protein sequence ID" value="RZC59268.1"/>
    <property type="molecule type" value="Genomic_DNA"/>
</dbReference>
<dbReference type="AlphaFoldDB" id="A0A4Y7JHJ6"/>
<organism evidence="1 2">
    <name type="scientific">Papaver somniferum</name>
    <name type="common">Opium poppy</name>
    <dbReference type="NCBI Taxonomy" id="3469"/>
    <lineage>
        <taxon>Eukaryota</taxon>
        <taxon>Viridiplantae</taxon>
        <taxon>Streptophyta</taxon>
        <taxon>Embryophyta</taxon>
        <taxon>Tracheophyta</taxon>
        <taxon>Spermatophyta</taxon>
        <taxon>Magnoliopsida</taxon>
        <taxon>Ranunculales</taxon>
        <taxon>Papaveraceae</taxon>
        <taxon>Papaveroideae</taxon>
        <taxon>Papaver</taxon>
    </lineage>
</organism>
<name>A0A4Y7JHJ6_PAPSO</name>
<evidence type="ECO:0000313" key="2">
    <source>
        <dbReference type="Proteomes" id="UP000316621"/>
    </source>
</evidence>
<sequence>MTVLYVSKRGCSVNITLCGDKSINELSRHIHHLGIEQPPVVDVLTGLC</sequence>
<keyword evidence="2" id="KW-1185">Reference proteome</keyword>
<dbReference type="Proteomes" id="UP000316621">
    <property type="component" value="Chromosome 4"/>
</dbReference>